<reference evidence="8 9" key="1">
    <citation type="journal article" date="2023" name="Plants (Basel)">
        <title>Bridging the Gap: Combining Genomics and Transcriptomics Approaches to Understand Stylosanthes scabra, an Orphan Legume from the Brazilian Caatinga.</title>
        <authorList>
            <person name="Ferreira-Neto J.R.C."/>
            <person name="da Silva M.D."/>
            <person name="Binneck E."/>
            <person name="de Melo N.F."/>
            <person name="da Silva R.H."/>
            <person name="de Melo A.L.T.M."/>
            <person name="Pandolfi V."/>
            <person name="Bustamante F.O."/>
            <person name="Brasileiro-Vidal A.C."/>
            <person name="Benko-Iseppon A.M."/>
        </authorList>
    </citation>
    <scope>NUCLEOTIDE SEQUENCE [LARGE SCALE GENOMIC DNA]</scope>
    <source>
        <tissue evidence="8">Leaves</tissue>
    </source>
</reference>
<keyword evidence="6" id="KW-1133">Transmembrane helix</keyword>
<gene>
    <name evidence="8" type="ORF">PIB30_066915</name>
</gene>
<dbReference type="EMBL" id="JASCZI010030898">
    <property type="protein sequence ID" value="MED6125255.1"/>
    <property type="molecule type" value="Genomic_DNA"/>
</dbReference>
<dbReference type="InterPro" id="IPR049625">
    <property type="entry name" value="Glyco_transf_61_cat"/>
</dbReference>
<name>A0ABU6RMX7_9FABA</name>
<proteinExistence type="predicted"/>
<evidence type="ECO:0000256" key="1">
    <source>
        <dbReference type="ARBA" id="ARBA00004323"/>
    </source>
</evidence>
<keyword evidence="9" id="KW-1185">Reference proteome</keyword>
<feature type="transmembrane region" description="Helical" evidence="6">
    <location>
        <begin position="12"/>
        <end position="32"/>
    </location>
</feature>
<accession>A0ABU6RMX7</accession>
<dbReference type="PANTHER" id="PTHR20961">
    <property type="entry name" value="GLYCOSYLTRANSFERASE"/>
    <property type="match status" value="1"/>
</dbReference>
<keyword evidence="6" id="KW-0812">Transmembrane</keyword>
<evidence type="ECO:0000256" key="2">
    <source>
        <dbReference type="ARBA" id="ARBA00022676"/>
    </source>
</evidence>
<protein>
    <recommendedName>
        <fullName evidence="7">Glycosyltransferase 61 catalytic domain-containing protein</fullName>
    </recommendedName>
</protein>
<sequence length="500" mass="56267">MAMEKRSISRAKLGLLVGILFCSIIITLKITLTPTIVSISTKVSLPTTMSLKQDSHYYSSSSSPQPLLSPPPPPPVIPPPPPLQPRPPPQENKESTIEKQTKQSPPESLPENRIMCDRTPSRYDLCKISGPTVVDPNTFTFFELGPTRSTRPNLIQKIQPYPRKYEEYIMAHIKNITLISGPRGPTCKVHHNTTALVFSAGGYTGNFFHDFNDGFIPLFITVNTIFHDEQDFVIVITEGPDWWIRKYANLLHVFSKHPVVALGNDKSTHCFPSAHLGLISHGFMLINQTMLPNSKTYQHFHDLLHQAYGQGHQMRPTSRPRIVLVSRKGSGGRVIINQRKLIRVMKQIGFDVILFEPTLKTPLEESYALISSSHVMIGVHGAALTHSLFLRPGAVFVQIVPIGVDWAAHAFFAKAAGQMNLEYIEYGIGVEESSLVDKYGKNSTLLKDPFALQRNGKGWPTEIMDIYLKKQNVRLDLVRFKSCLKEAYKKAKLFMYQQEK</sequence>
<organism evidence="8 9">
    <name type="scientific">Stylosanthes scabra</name>
    <dbReference type="NCBI Taxonomy" id="79078"/>
    <lineage>
        <taxon>Eukaryota</taxon>
        <taxon>Viridiplantae</taxon>
        <taxon>Streptophyta</taxon>
        <taxon>Embryophyta</taxon>
        <taxon>Tracheophyta</taxon>
        <taxon>Spermatophyta</taxon>
        <taxon>Magnoliopsida</taxon>
        <taxon>eudicotyledons</taxon>
        <taxon>Gunneridae</taxon>
        <taxon>Pentapetalae</taxon>
        <taxon>rosids</taxon>
        <taxon>fabids</taxon>
        <taxon>Fabales</taxon>
        <taxon>Fabaceae</taxon>
        <taxon>Papilionoideae</taxon>
        <taxon>50 kb inversion clade</taxon>
        <taxon>dalbergioids sensu lato</taxon>
        <taxon>Dalbergieae</taxon>
        <taxon>Pterocarpus clade</taxon>
        <taxon>Stylosanthes</taxon>
    </lineage>
</organism>
<evidence type="ECO:0000256" key="5">
    <source>
        <dbReference type="SAM" id="MobiDB-lite"/>
    </source>
</evidence>
<evidence type="ECO:0000259" key="7">
    <source>
        <dbReference type="Pfam" id="PF04577"/>
    </source>
</evidence>
<feature type="region of interest" description="Disordered" evidence="5">
    <location>
        <begin position="54"/>
        <end position="114"/>
    </location>
</feature>
<evidence type="ECO:0000256" key="3">
    <source>
        <dbReference type="ARBA" id="ARBA00022679"/>
    </source>
</evidence>
<evidence type="ECO:0000256" key="6">
    <source>
        <dbReference type="SAM" id="Phobius"/>
    </source>
</evidence>
<keyword evidence="2" id="KW-0328">Glycosyltransferase</keyword>
<comment type="subcellular location">
    <subcellularLocation>
        <location evidence="1">Golgi apparatus membrane</location>
        <topology evidence="1">Single-pass type II membrane protein</topology>
    </subcellularLocation>
</comment>
<feature type="compositionally biased region" description="Basic and acidic residues" evidence="5">
    <location>
        <begin position="91"/>
        <end position="101"/>
    </location>
</feature>
<keyword evidence="4" id="KW-0325">Glycoprotein</keyword>
<keyword evidence="3" id="KW-0808">Transferase</keyword>
<feature type="domain" description="Glycosyltransferase 61 catalytic" evidence="7">
    <location>
        <begin position="285"/>
        <end position="397"/>
    </location>
</feature>
<dbReference type="Proteomes" id="UP001341840">
    <property type="component" value="Unassembled WGS sequence"/>
</dbReference>
<dbReference type="Pfam" id="PF04577">
    <property type="entry name" value="Glyco_transf_61"/>
    <property type="match status" value="1"/>
</dbReference>
<evidence type="ECO:0000313" key="8">
    <source>
        <dbReference type="EMBL" id="MED6125255.1"/>
    </source>
</evidence>
<evidence type="ECO:0000256" key="4">
    <source>
        <dbReference type="ARBA" id="ARBA00023180"/>
    </source>
</evidence>
<dbReference type="PANTHER" id="PTHR20961:SF103">
    <property type="entry name" value="PUTATIVE-RELATED"/>
    <property type="match status" value="1"/>
</dbReference>
<keyword evidence="6" id="KW-0472">Membrane</keyword>
<evidence type="ECO:0000313" key="9">
    <source>
        <dbReference type="Proteomes" id="UP001341840"/>
    </source>
</evidence>
<dbReference type="InterPro" id="IPR007657">
    <property type="entry name" value="Glycosyltransferase_61"/>
</dbReference>
<feature type="compositionally biased region" description="Pro residues" evidence="5">
    <location>
        <begin position="67"/>
        <end position="90"/>
    </location>
</feature>
<comment type="caution">
    <text evidence="8">The sequence shown here is derived from an EMBL/GenBank/DDBJ whole genome shotgun (WGS) entry which is preliminary data.</text>
</comment>